<dbReference type="Proteomes" id="UP001549307">
    <property type="component" value="Unassembled WGS sequence"/>
</dbReference>
<dbReference type="EMBL" id="JBEPSN010000016">
    <property type="protein sequence ID" value="MET4542609.1"/>
    <property type="molecule type" value="Genomic_DNA"/>
</dbReference>
<name>A0ABV2PDD0_9MICC</name>
<keyword evidence="1" id="KW-0472">Membrane</keyword>
<evidence type="ECO:0008006" key="4">
    <source>
        <dbReference type="Google" id="ProtNLM"/>
    </source>
</evidence>
<reference evidence="2 3" key="1">
    <citation type="submission" date="2024-06" db="EMBL/GenBank/DDBJ databases">
        <title>Sorghum-associated microbial communities from plants grown in Nebraska, USA.</title>
        <authorList>
            <person name="Schachtman D."/>
        </authorList>
    </citation>
    <scope>NUCLEOTIDE SEQUENCE [LARGE SCALE GENOMIC DNA]</scope>
    <source>
        <strain evidence="2 3">3552</strain>
    </source>
</reference>
<evidence type="ECO:0000313" key="3">
    <source>
        <dbReference type="Proteomes" id="UP001549307"/>
    </source>
</evidence>
<dbReference type="RefSeq" id="WP_354232901.1">
    <property type="nucleotide sequence ID" value="NZ_JBEPSN010000016.1"/>
</dbReference>
<feature type="transmembrane region" description="Helical" evidence="1">
    <location>
        <begin position="75"/>
        <end position="96"/>
    </location>
</feature>
<organism evidence="2 3">
    <name type="scientific">Arthrobacter bambusae</name>
    <dbReference type="NCBI Taxonomy" id="1338426"/>
    <lineage>
        <taxon>Bacteria</taxon>
        <taxon>Bacillati</taxon>
        <taxon>Actinomycetota</taxon>
        <taxon>Actinomycetes</taxon>
        <taxon>Micrococcales</taxon>
        <taxon>Micrococcaceae</taxon>
        <taxon>Arthrobacter</taxon>
    </lineage>
</organism>
<protein>
    <recommendedName>
        <fullName evidence="4">PH domain-containing protein</fullName>
    </recommendedName>
</protein>
<sequence>MASVRMHGRNWLVRRIERKLAPDLGQLRYVASSRHIYWKVLIPCLVVGFIFGTIAEFVSPIRSTREAGHFNDPAFFVLTSILTGLVLWSMTLLGSFRKLLVFDGGMVAKYSQKHTLVVIPWADITPGTIKAVTTADGTDPDRRLAARRKVSLGAGGRNAVVFQARDTFWVFASNRDPAPLVLAVHGAMNDAGTPGAARAAAGALPAVVLTGRMALD</sequence>
<keyword evidence="1" id="KW-1133">Transmembrane helix</keyword>
<evidence type="ECO:0000313" key="2">
    <source>
        <dbReference type="EMBL" id="MET4542609.1"/>
    </source>
</evidence>
<feature type="transmembrane region" description="Helical" evidence="1">
    <location>
        <begin position="36"/>
        <end position="55"/>
    </location>
</feature>
<evidence type="ECO:0000256" key="1">
    <source>
        <dbReference type="SAM" id="Phobius"/>
    </source>
</evidence>
<gene>
    <name evidence="2" type="ORF">ABIE37_004421</name>
</gene>
<keyword evidence="3" id="KW-1185">Reference proteome</keyword>
<comment type="caution">
    <text evidence="2">The sequence shown here is derived from an EMBL/GenBank/DDBJ whole genome shotgun (WGS) entry which is preliminary data.</text>
</comment>
<dbReference type="GeneID" id="92755344"/>
<accession>A0ABV2PDD0</accession>
<keyword evidence="1" id="KW-0812">Transmembrane</keyword>
<proteinExistence type="predicted"/>